<comment type="caution">
    <text evidence="1">The sequence shown here is derived from an EMBL/GenBank/DDBJ whole genome shotgun (WGS) entry which is preliminary data.</text>
</comment>
<gene>
    <name evidence="1" type="ORF">OEA66_20435</name>
</gene>
<protein>
    <recommendedName>
        <fullName evidence="3">GLPGLI family protein</fullName>
    </recommendedName>
</protein>
<evidence type="ECO:0000313" key="2">
    <source>
        <dbReference type="Proteomes" id="UP001070176"/>
    </source>
</evidence>
<keyword evidence="2" id="KW-1185">Reference proteome</keyword>
<name>A0ABT3Y958_9FLAO</name>
<dbReference type="Proteomes" id="UP001070176">
    <property type="component" value="Unassembled WGS sequence"/>
</dbReference>
<dbReference type="RefSeq" id="WP_267283144.1">
    <property type="nucleotide sequence ID" value="NZ_JAOVZV010000050.1"/>
</dbReference>
<evidence type="ECO:0008006" key="3">
    <source>
        <dbReference type="Google" id="ProtNLM"/>
    </source>
</evidence>
<dbReference type="EMBL" id="JAOVZV010000050">
    <property type="protein sequence ID" value="MCX8534718.1"/>
    <property type="molecule type" value="Genomic_DNA"/>
</dbReference>
<proteinExistence type="predicted"/>
<evidence type="ECO:0000313" key="1">
    <source>
        <dbReference type="EMBL" id="MCX8534718.1"/>
    </source>
</evidence>
<accession>A0ABT3Y958</accession>
<sequence>YIYLITLISFGNLFYSQKLDSIEFTSSNSIIIGSKINVKFQPLKNNKKGKVKVMVKNKENYFTRRISGNDYRNISQYILNIKEPIYILGQDSIRTTCLDGSFTTITAFKDNIKKQYHMDCISYKDKDNNEKKDFWNAARLIMEKMKMKIENLY</sequence>
<feature type="non-terminal residue" evidence="1">
    <location>
        <position position="1"/>
    </location>
</feature>
<organism evidence="1 2">
    <name type="scientific">Chryseobacterium luquanense</name>
    <dbReference type="NCBI Taxonomy" id="2983766"/>
    <lineage>
        <taxon>Bacteria</taxon>
        <taxon>Pseudomonadati</taxon>
        <taxon>Bacteroidota</taxon>
        <taxon>Flavobacteriia</taxon>
        <taxon>Flavobacteriales</taxon>
        <taxon>Weeksellaceae</taxon>
        <taxon>Chryseobacterium group</taxon>
        <taxon>Chryseobacterium</taxon>
    </lineage>
</organism>
<reference evidence="1" key="1">
    <citation type="submission" date="2022-10" db="EMBL/GenBank/DDBJ databases">
        <title>Chryseobacterium sp. nov., a novel bacterial species.</title>
        <authorList>
            <person name="Cao Y."/>
        </authorList>
    </citation>
    <scope>NUCLEOTIDE SEQUENCE</scope>
    <source>
        <strain evidence="1">KC 927</strain>
    </source>
</reference>